<proteinExistence type="predicted"/>
<organism evidence="2 3">
    <name type="scientific">Candidatus Haliotispira prima</name>
    <dbReference type="NCBI Taxonomy" id="3034016"/>
    <lineage>
        <taxon>Bacteria</taxon>
        <taxon>Pseudomonadati</taxon>
        <taxon>Spirochaetota</taxon>
        <taxon>Spirochaetia</taxon>
        <taxon>Spirochaetales</taxon>
        <taxon>Spirochaetaceae</taxon>
        <taxon>Candidatus Haliotispira</taxon>
    </lineage>
</organism>
<dbReference type="Gene3D" id="3.40.50.200">
    <property type="entry name" value="Peptidase S8/S53 domain"/>
    <property type="match status" value="1"/>
</dbReference>
<evidence type="ECO:0000313" key="2">
    <source>
        <dbReference type="EMBL" id="WGK68391.1"/>
    </source>
</evidence>
<sequence length="865" mass="95834">MAKLPLLLFPTPVSASKTPGHGFGDKLEYPTAARQAERLSPAFQKLQDSFNARSAEIQGTPTGIVPEMTLVIETIGNIEDFAKAVKKIPELEWMGEVALDNISPDENFQDKKNPEKKLSGRLYLLMSNQAAFKQMLSLWAQYQADKSMTFQRGLTKFRDVFLHLKDIRRWGVEDRLVEREVFERWKEDLESEPQRNVRFEAELWYRGDIGKRKESENTVTKLIQSLGGSVISQCVIPSIAYHSVLGEIPAQAAREILKQPEVDLITCDNIMFLRPTGQMATGKEPVEGETTDCTVSADNFPAGDPVVAVLDGLPLENHKFLAGRLIVDDPDGWASKYHAIDRQHGTAMTSLIVHGDLNDGSEPLSRPVYVRPIMKPNPTDFNSPKEECIPGDVLFVDYIHRAVKRIIEGEGDNEAAALTVKVINLSIGDHARHFSQGMSPLARLLDWLSAKYKVLFIISSGNHSEPIKTGMSDGDFKALDSSQREALIVRKIYEDARHRRLLSPAESINGLTVGAIHDDNSQPDSNGYLVDVFESTLPSPVSAFGPGYKRAIKPDFLFSGGRALYSQSPIPGNISLKLSDRRAAPGNQVAVPSDQAGELNKSRFSCGTSNATALTTRAASICYDHLVSVFSEPAPDVDFEAFGVPLLKAMLVHGCSWNELGSKLDELLRTDDNGRQIKNWISQWIGYGVADFEKALGCNDQRATLLGFGQLNDGEAHVYKLPLPPSLDARHEWRKFTVTLAWLSPVVSTTQRYREAQLWFDFEDGKEARKKLEDKLSVTGIDSDYHATKRGTVQHEVFEGKRAVPISGGDTLQIKINCRKDAQKIDAPIAYGLVVSLEVAEGVDLPIYNDIRARIATEVKIPAGK</sequence>
<dbReference type="RefSeq" id="WP_326926568.1">
    <property type="nucleotide sequence ID" value="NZ_CP123443.1"/>
</dbReference>
<dbReference type="InterPro" id="IPR034074">
    <property type="entry name" value="Y4bN_pept_dom"/>
</dbReference>
<keyword evidence="3" id="KW-1185">Reference proteome</keyword>
<accession>A0ABY8MEI2</accession>
<dbReference type="Proteomes" id="UP001228690">
    <property type="component" value="Chromosome"/>
</dbReference>
<evidence type="ECO:0000259" key="1">
    <source>
        <dbReference type="Pfam" id="PF00082"/>
    </source>
</evidence>
<feature type="domain" description="Peptidase S8/S53" evidence="1">
    <location>
        <begin position="305"/>
        <end position="620"/>
    </location>
</feature>
<dbReference type="InterPro" id="IPR000209">
    <property type="entry name" value="Peptidase_S8/S53_dom"/>
</dbReference>
<dbReference type="SUPFAM" id="SSF52743">
    <property type="entry name" value="Subtilisin-like"/>
    <property type="match status" value="1"/>
</dbReference>
<reference evidence="2 3" key="1">
    <citation type="submission" date="2023-04" db="EMBL/GenBank/DDBJ databases">
        <title>Spirochaete genome identified in red abalone sample constitutes a novel genus.</title>
        <authorList>
            <person name="Sharma S.P."/>
            <person name="Purcell C.M."/>
            <person name="Hyde J.R."/>
            <person name="Severin A.J."/>
        </authorList>
    </citation>
    <scope>NUCLEOTIDE SEQUENCE [LARGE SCALE GENOMIC DNA]</scope>
    <source>
        <strain evidence="2 3">SP-2023</strain>
    </source>
</reference>
<dbReference type="EMBL" id="CP123443">
    <property type="protein sequence ID" value="WGK68391.1"/>
    <property type="molecule type" value="Genomic_DNA"/>
</dbReference>
<evidence type="ECO:0000313" key="3">
    <source>
        <dbReference type="Proteomes" id="UP001228690"/>
    </source>
</evidence>
<name>A0ABY8MEI2_9SPIO</name>
<protein>
    <submittedName>
        <fullName evidence="2">S8 family peptidase</fullName>
    </submittedName>
</protein>
<dbReference type="CDD" id="cd04847">
    <property type="entry name" value="Peptidases_S8_Subtilisin_like_2"/>
    <property type="match status" value="1"/>
</dbReference>
<dbReference type="InterPro" id="IPR036852">
    <property type="entry name" value="Peptidase_S8/S53_dom_sf"/>
</dbReference>
<gene>
    <name evidence="2" type="ORF">P0082_07835</name>
</gene>
<dbReference type="Pfam" id="PF00082">
    <property type="entry name" value="Peptidase_S8"/>
    <property type="match status" value="1"/>
</dbReference>